<sequence length="231" mass="25423">MLALTAAGLAHVAHAAGPWHDPLLKDEWTVQPVAAAAARAFITTHHYALGAGRMTSAFGAFHRDCGSLLAVVAFNPPALGWAKHAATGTACPHQSVLALTRLTIRPDAPANISSFLISRAVRQLPERWQIISTYADEARQVVGVAYQAANFEYQGRSKPRELWTREGQAVSRKRGARTLNHAQMIDDGCIYQGKAAMHRYRQLRRTAERETRRNPATYPKPSLFLVVPDHS</sequence>
<reference evidence="2" key="1">
    <citation type="journal article" date="2019" name="Int. J. Syst. Evol. Microbiol.">
        <title>The Global Catalogue of Microorganisms (GCM) 10K type strain sequencing project: providing services to taxonomists for standard genome sequencing and annotation.</title>
        <authorList>
            <consortium name="The Broad Institute Genomics Platform"/>
            <consortium name="The Broad Institute Genome Sequencing Center for Infectious Disease"/>
            <person name="Wu L."/>
            <person name="Ma J."/>
        </authorList>
    </citation>
    <scope>NUCLEOTIDE SEQUENCE [LARGE SCALE GENOMIC DNA]</scope>
    <source>
        <strain evidence="2">CCUG 63830</strain>
    </source>
</reference>
<accession>A0ABW1ZRW8</accession>
<evidence type="ECO:0000313" key="1">
    <source>
        <dbReference type="EMBL" id="MFC6662440.1"/>
    </source>
</evidence>
<dbReference type="Pfam" id="PF25680">
    <property type="entry name" value="Mom"/>
    <property type="match status" value="1"/>
</dbReference>
<dbReference type="EMBL" id="JBHSWB010000002">
    <property type="protein sequence ID" value="MFC6662440.1"/>
    <property type="molecule type" value="Genomic_DNA"/>
</dbReference>
<organism evidence="1 2">
    <name type="scientific">Deinococcus multiflagellatus</name>
    <dbReference type="NCBI Taxonomy" id="1656887"/>
    <lineage>
        <taxon>Bacteria</taxon>
        <taxon>Thermotogati</taxon>
        <taxon>Deinococcota</taxon>
        <taxon>Deinococci</taxon>
        <taxon>Deinococcales</taxon>
        <taxon>Deinococcaceae</taxon>
        <taxon>Deinococcus</taxon>
    </lineage>
</organism>
<gene>
    <name evidence="1" type="ORF">ACFP90_20515</name>
</gene>
<keyword evidence="2" id="KW-1185">Reference proteome</keyword>
<proteinExistence type="predicted"/>
<comment type="caution">
    <text evidence="1">The sequence shown here is derived from an EMBL/GenBank/DDBJ whole genome shotgun (WGS) entry which is preliminary data.</text>
</comment>
<dbReference type="InterPro" id="IPR057895">
    <property type="entry name" value="Mom"/>
</dbReference>
<dbReference type="Proteomes" id="UP001596317">
    <property type="component" value="Unassembled WGS sequence"/>
</dbReference>
<dbReference type="RefSeq" id="WP_224612074.1">
    <property type="nucleotide sequence ID" value="NZ_JAIQXV010000023.1"/>
</dbReference>
<evidence type="ECO:0000313" key="2">
    <source>
        <dbReference type="Proteomes" id="UP001596317"/>
    </source>
</evidence>
<name>A0ABW1ZRW8_9DEIO</name>
<protein>
    <submittedName>
        <fullName evidence="1">Uncharacterized protein</fullName>
    </submittedName>
</protein>